<evidence type="ECO:0000313" key="6">
    <source>
        <dbReference type="EMBL" id="AWI05950.1"/>
    </source>
</evidence>
<dbReference type="Gene3D" id="3.20.20.70">
    <property type="entry name" value="Aldolase class I"/>
    <property type="match status" value="1"/>
</dbReference>
<keyword evidence="1" id="KW-0949">S-adenosyl-L-methionine</keyword>
<evidence type="ECO:0000256" key="3">
    <source>
        <dbReference type="ARBA" id="ARBA00023004"/>
    </source>
</evidence>
<accession>A0A2U8DTI5</accession>
<evidence type="ECO:0000259" key="5">
    <source>
        <dbReference type="PROSITE" id="PS51918"/>
    </source>
</evidence>
<organism evidence="6 7">
    <name type="scientific">Clostridium drakei</name>
    <dbReference type="NCBI Taxonomy" id="332101"/>
    <lineage>
        <taxon>Bacteria</taxon>
        <taxon>Bacillati</taxon>
        <taxon>Bacillota</taxon>
        <taxon>Clostridia</taxon>
        <taxon>Eubacteriales</taxon>
        <taxon>Clostridiaceae</taxon>
        <taxon>Clostridium</taxon>
    </lineage>
</organism>
<dbReference type="CDD" id="cd01335">
    <property type="entry name" value="Radical_SAM"/>
    <property type="match status" value="1"/>
</dbReference>
<dbReference type="Proteomes" id="UP000244910">
    <property type="component" value="Chromosome"/>
</dbReference>
<dbReference type="Pfam" id="PF04055">
    <property type="entry name" value="Radical_SAM"/>
    <property type="match status" value="1"/>
</dbReference>
<dbReference type="InterPro" id="IPR007197">
    <property type="entry name" value="rSAM"/>
</dbReference>
<dbReference type="PANTHER" id="PTHR11228">
    <property type="entry name" value="RADICAL SAM DOMAIN PROTEIN"/>
    <property type="match status" value="1"/>
</dbReference>
<dbReference type="InterPro" id="IPR024032">
    <property type="entry name" value="rSAM_paired_HxsC"/>
</dbReference>
<evidence type="ECO:0000313" key="7">
    <source>
        <dbReference type="Proteomes" id="UP000244910"/>
    </source>
</evidence>
<dbReference type="InterPro" id="IPR050377">
    <property type="entry name" value="Radical_SAM_PqqE_MftC-like"/>
</dbReference>
<dbReference type="SFLD" id="SFLDG01067">
    <property type="entry name" value="SPASM/twitch_domain_containing"/>
    <property type="match status" value="1"/>
</dbReference>
<evidence type="ECO:0000256" key="4">
    <source>
        <dbReference type="ARBA" id="ARBA00023014"/>
    </source>
</evidence>
<dbReference type="RefSeq" id="WP_032075847.1">
    <property type="nucleotide sequence ID" value="NZ_CP020953.1"/>
</dbReference>
<dbReference type="KEGG" id="cdrk:B9W14_16055"/>
<dbReference type="InterPro" id="IPR058240">
    <property type="entry name" value="rSAM_sf"/>
</dbReference>
<keyword evidence="7" id="KW-1185">Reference proteome</keyword>
<gene>
    <name evidence="6" type="ORF">B9W14_16055</name>
</gene>
<name>A0A2U8DTI5_9CLOT</name>
<keyword evidence="3" id="KW-0408">Iron</keyword>
<evidence type="ECO:0000256" key="2">
    <source>
        <dbReference type="ARBA" id="ARBA00022723"/>
    </source>
</evidence>
<dbReference type="GO" id="GO:0003824">
    <property type="term" value="F:catalytic activity"/>
    <property type="evidence" value="ECO:0007669"/>
    <property type="project" value="InterPro"/>
</dbReference>
<proteinExistence type="predicted"/>
<dbReference type="NCBIfam" id="TIGR03977">
    <property type="entry name" value="rSAM_pair_HxsC"/>
    <property type="match status" value="1"/>
</dbReference>
<dbReference type="PROSITE" id="PS51918">
    <property type="entry name" value="RADICAL_SAM"/>
    <property type="match status" value="1"/>
</dbReference>
<dbReference type="SUPFAM" id="SSF102114">
    <property type="entry name" value="Radical SAM enzymes"/>
    <property type="match status" value="1"/>
</dbReference>
<dbReference type="AlphaFoldDB" id="A0A2U8DTI5"/>
<dbReference type="GO" id="GO:0051536">
    <property type="term" value="F:iron-sulfur cluster binding"/>
    <property type="evidence" value="ECO:0007669"/>
    <property type="project" value="UniProtKB-KW"/>
</dbReference>
<keyword evidence="4" id="KW-0411">Iron-sulfur</keyword>
<dbReference type="EMBL" id="CP020953">
    <property type="protein sequence ID" value="AWI05950.1"/>
    <property type="molecule type" value="Genomic_DNA"/>
</dbReference>
<dbReference type="GO" id="GO:0046872">
    <property type="term" value="F:metal ion binding"/>
    <property type="evidence" value="ECO:0007669"/>
    <property type="project" value="UniProtKB-KW"/>
</dbReference>
<dbReference type="OrthoDB" id="9810775at2"/>
<feature type="domain" description="Radical SAM core" evidence="5">
    <location>
        <begin position="107"/>
        <end position="330"/>
    </location>
</feature>
<dbReference type="InterPro" id="IPR013785">
    <property type="entry name" value="Aldolase_TIM"/>
</dbReference>
<dbReference type="PANTHER" id="PTHR11228:SF34">
    <property type="entry name" value="TUNGSTEN-CONTAINING ALDEHYDE FERREDOXIN OXIDOREDUCTASE COFACTOR MODIFYING PROTEIN"/>
    <property type="match status" value="1"/>
</dbReference>
<sequence>MIKDGKYRPLFLNGKIGQGSYSLVSVCKNEESLDKEHKVKVVLKDENFIKGYDVYVFQSENIQRQIIDYLKLNNSTYICGVGETDTLVDKDVIEISPDTLTIRVLYRANSIDNFLMLTNKCNNNCIMCPDSLKVRTENKNIPISILKKYIELIDKKVEFLCITGGEPTLLKEDFIEVIRYLREKLSGTEYLLLTNGRMFYKKRFVEAFVKNAPENLITAIPIHGHYPELHDNISGVKGSFIQSFYGVKNLYKLGAKIEIRVVINKLNYNVITNIAAMISDYFPKVVRVNFMAMEMLGNAVVNREKVWIDFNSVQEKLKEAVFILLKSGIETRIYNFPLCSLDESIWNLSVRSISDYKIRYKQQCNECSVMKNCGGFFNSTINMKDLKVKPIK</sequence>
<evidence type="ECO:0000256" key="1">
    <source>
        <dbReference type="ARBA" id="ARBA00022691"/>
    </source>
</evidence>
<keyword evidence="2" id="KW-0479">Metal-binding</keyword>
<dbReference type="SFLD" id="SFLDG01103">
    <property type="entry name" value="Uncharacterised_Radical_SAM_Su"/>
    <property type="match status" value="1"/>
</dbReference>
<protein>
    <submittedName>
        <fullName evidence="6">His-Xaa-Ser system radical SAM maturase HxsC</fullName>
    </submittedName>
</protein>
<reference evidence="7" key="1">
    <citation type="submission" date="2017-04" db="EMBL/GenBank/DDBJ databases">
        <authorList>
            <person name="Song Y."/>
            <person name="Cho B.-K."/>
        </authorList>
    </citation>
    <scope>NUCLEOTIDE SEQUENCE [LARGE SCALE GENOMIC DNA]</scope>
    <source>
        <strain evidence="7">SL1</strain>
    </source>
</reference>
<dbReference type="SFLD" id="SFLDS00029">
    <property type="entry name" value="Radical_SAM"/>
    <property type="match status" value="1"/>
</dbReference>